<organism evidence="1 2">
    <name type="scientific">Nocardioides hankookensis</name>
    <dbReference type="NCBI Taxonomy" id="443157"/>
    <lineage>
        <taxon>Bacteria</taxon>
        <taxon>Bacillati</taxon>
        <taxon>Actinomycetota</taxon>
        <taxon>Actinomycetes</taxon>
        <taxon>Propionibacteriales</taxon>
        <taxon>Nocardioidaceae</taxon>
        <taxon>Nocardioides</taxon>
    </lineage>
</organism>
<sequence length="225" mass="23472">MPSSLSVLRRAANAPRWVAVVLAVTVVASIVVVAGHRHLAPTPAADAAPAPSAPAAVVRREPVASRDLDRTADREVEQRVRPSIPVVRKPIPTVPVASSDAAETVAAAEASTYNVPGQCLGWAREQADIPSRYSTAATAWDHATGRHPHDLTPPKGAAVYWTGGSAGAGHVAISVGHGRVRSSDAGGSGVVATISVRKLTRDWHLTYVGWADSINGYRIQGVART</sequence>
<dbReference type="EMBL" id="JBHSRJ010000002">
    <property type="protein sequence ID" value="MFC6042298.1"/>
    <property type="molecule type" value="Genomic_DNA"/>
</dbReference>
<comment type="caution">
    <text evidence="1">The sequence shown here is derived from an EMBL/GenBank/DDBJ whole genome shotgun (WGS) entry which is preliminary data.</text>
</comment>
<gene>
    <name evidence="1" type="ORF">ACFPYL_04400</name>
</gene>
<proteinExistence type="predicted"/>
<keyword evidence="2" id="KW-1185">Reference proteome</keyword>
<dbReference type="Proteomes" id="UP001596135">
    <property type="component" value="Unassembled WGS sequence"/>
</dbReference>
<accession>A0ABW1LF53</accession>
<evidence type="ECO:0000313" key="1">
    <source>
        <dbReference type="EMBL" id="MFC6042298.1"/>
    </source>
</evidence>
<dbReference type="RefSeq" id="WP_379150753.1">
    <property type="nucleotide sequence ID" value="NZ_JBHSRJ010000002.1"/>
</dbReference>
<protein>
    <recommendedName>
        <fullName evidence="3">CHAP domain-containing protein</fullName>
    </recommendedName>
</protein>
<reference evidence="2" key="1">
    <citation type="journal article" date="2019" name="Int. J. Syst. Evol. Microbiol.">
        <title>The Global Catalogue of Microorganisms (GCM) 10K type strain sequencing project: providing services to taxonomists for standard genome sequencing and annotation.</title>
        <authorList>
            <consortium name="The Broad Institute Genomics Platform"/>
            <consortium name="The Broad Institute Genome Sequencing Center for Infectious Disease"/>
            <person name="Wu L."/>
            <person name="Ma J."/>
        </authorList>
    </citation>
    <scope>NUCLEOTIDE SEQUENCE [LARGE SCALE GENOMIC DNA]</scope>
    <source>
        <strain evidence="2">CCUG 54522</strain>
    </source>
</reference>
<evidence type="ECO:0008006" key="3">
    <source>
        <dbReference type="Google" id="ProtNLM"/>
    </source>
</evidence>
<name>A0ABW1LF53_9ACTN</name>
<evidence type="ECO:0000313" key="2">
    <source>
        <dbReference type="Proteomes" id="UP001596135"/>
    </source>
</evidence>